<evidence type="ECO:0000256" key="2">
    <source>
        <dbReference type="SAM" id="Phobius"/>
    </source>
</evidence>
<feature type="region of interest" description="Disordered" evidence="1">
    <location>
        <begin position="192"/>
        <end position="213"/>
    </location>
</feature>
<name>A0ABP7S5N0_9PSEU</name>
<dbReference type="Pfam" id="PF21946">
    <property type="entry name" value="LppM"/>
    <property type="match status" value="1"/>
</dbReference>
<keyword evidence="2" id="KW-0812">Transmembrane</keyword>
<keyword evidence="5" id="KW-1185">Reference proteome</keyword>
<dbReference type="EMBL" id="BAABAL010000009">
    <property type="protein sequence ID" value="GAA4007043.1"/>
    <property type="molecule type" value="Genomic_DNA"/>
</dbReference>
<organism evidence="4 5">
    <name type="scientific">Allokutzneria multivorans</name>
    <dbReference type="NCBI Taxonomy" id="1142134"/>
    <lineage>
        <taxon>Bacteria</taxon>
        <taxon>Bacillati</taxon>
        <taxon>Actinomycetota</taxon>
        <taxon>Actinomycetes</taxon>
        <taxon>Pseudonocardiales</taxon>
        <taxon>Pseudonocardiaceae</taxon>
        <taxon>Allokutzneria</taxon>
    </lineage>
</organism>
<evidence type="ECO:0000313" key="5">
    <source>
        <dbReference type="Proteomes" id="UP001501747"/>
    </source>
</evidence>
<dbReference type="PROSITE" id="PS51257">
    <property type="entry name" value="PROKAR_LIPOPROTEIN"/>
    <property type="match status" value="1"/>
</dbReference>
<keyword evidence="2" id="KW-0472">Membrane</keyword>
<protein>
    <submittedName>
        <fullName evidence="4">DUF3153 domain-containing protein</fullName>
    </submittedName>
</protein>
<feature type="transmembrane region" description="Helical" evidence="2">
    <location>
        <begin position="217"/>
        <end position="239"/>
    </location>
</feature>
<comment type="caution">
    <text evidence="4">The sequence shown here is derived from an EMBL/GenBank/DDBJ whole genome shotgun (WGS) entry which is preliminary data.</text>
</comment>
<proteinExistence type="predicted"/>
<evidence type="ECO:0000256" key="1">
    <source>
        <dbReference type="SAM" id="MobiDB-lite"/>
    </source>
</evidence>
<evidence type="ECO:0000313" key="4">
    <source>
        <dbReference type="EMBL" id="GAA4007043.1"/>
    </source>
</evidence>
<dbReference type="Proteomes" id="UP001501747">
    <property type="component" value="Unassembled WGS sequence"/>
</dbReference>
<gene>
    <name evidence="4" type="ORF">GCM10022247_31170</name>
</gene>
<dbReference type="InterPro" id="IPR053807">
    <property type="entry name" value="LppM"/>
</dbReference>
<feature type="domain" description="LppM" evidence="3">
    <location>
        <begin position="23"/>
        <end position="193"/>
    </location>
</feature>
<sequence length="245" mass="25696">MRRATALLGLLLFAALALSGCVRYRANAVIGVDETVSGSVIVAYSPQGLGMAQGPGRDGVADLKRFLERNATTVSKGTASVRPYTAEGHRGYETIFNGVSPQDFLSLLRYEDGGQGVDISLARTPEGYAFSAKEQQDKRGQIPLPAEAFESVEITFSITFPGPVRRANGEVSGTTVTWRPKLRQSMTLEAVGSATTAPPIADPGTAAPEPGGSEDGFPAGIVVGALCGLALAVAAVLLLRRRFSR</sequence>
<keyword evidence="2" id="KW-1133">Transmembrane helix</keyword>
<dbReference type="RefSeq" id="WP_344875256.1">
    <property type="nucleotide sequence ID" value="NZ_BAABAL010000009.1"/>
</dbReference>
<reference evidence="5" key="1">
    <citation type="journal article" date="2019" name="Int. J. Syst. Evol. Microbiol.">
        <title>The Global Catalogue of Microorganisms (GCM) 10K type strain sequencing project: providing services to taxonomists for standard genome sequencing and annotation.</title>
        <authorList>
            <consortium name="The Broad Institute Genomics Platform"/>
            <consortium name="The Broad Institute Genome Sequencing Center for Infectious Disease"/>
            <person name="Wu L."/>
            <person name="Ma J."/>
        </authorList>
    </citation>
    <scope>NUCLEOTIDE SEQUENCE [LARGE SCALE GENOMIC DNA]</scope>
    <source>
        <strain evidence="5">JCM 17342</strain>
    </source>
</reference>
<accession>A0ABP7S5N0</accession>
<evidence type="ECO:0000259" key="3">
    <source>
        <dbReference type="Pfam" id="PF21946"/>
    </source>
</evidence>